<dbReference type="InterPro" id="IPR000217">
    <property type="entry name" value="Tubulin"/>
</dbReference>
<evidence type="ECO:0000256" key="7">
    <source>
        <dbReference type="ARBA" id="ARBA00022723"/>
    </source>
</evidence>
<evidence type="ECO:0000313" key="17">
    <source>
        <dbReference type="Proteomes" id="UP001194746"/>
    </source>
</evidence>
<dbReference type="InterPro" id="IPR023123">
    <property type="entry name" value="Tubulin_C"/>
</dbReference>
<organism evidence="16 17">
    <name type="scientific">Aspergillus nanangensis</name>
    <dbReference type="NCBI Taxonomy" id="2582783"/>
    <lineage>
        <taxon>Eukaryota</taxon>
        <taxon>Fungi</taxon>
        <taxon>Dikarya</taxon>
        <taxon>Ascomycota</taxon>
        <taxon>Pezizomycotina</taxon>
        <taxon>Eurotiomycetes</taxon>
        <taxon>Eurotiomycetidae</taxon>
        <taxon>Eurotiales</taxon>
        <taxon>Aspergillaceae</taxon>
        <taxon>Aspergillus</taxon>
        <taxon>Aspergillus subgen. Circumdati</taxon>
    </lineage>
</organism>
<keyword evidence="11" id="KW-0206">Cytoskeleton</keyword>
<evidence type="ECO:0000256" key="10">
    <source>
        <dbReference type="ARBA" id="ARBA00023134"/>
    </source>
</evidence>
<evidence type="ECO:0000313" key="16">
    <source>
        <dbReference type="EMBL" id="KAF9882953.1"/>
    </source>
</evidence>
<dbReference type="Gene3D" id="1.10.287.600">
    <property type="entry name" value="Helix hairpin bin"/>
    <property type="match status" value="1"/>
</dbReference>
<dbReference type="InterPro" id="IPR008280">
    <property type="entry name" value="Tub_FtsZ_C"/>
</dbReference>
<sequence length="407" mass="45698">MREVIHLQTGQCAQLFERMNVYFNEASGNKYVPRTVLVDLEPGTMDAARAGPFGRLYSPDNFVYGQSGAGSNWARGHYTDGAELMDQVIDVVRREAETCDSLQGFQITHSLGGGTGAGMGTLLMSKIREEFPDRMMVTFSVVPSPKVSDTVVEPYNATLSIHQLVEHADETYCMDNEALHDICTRTLKLSDPSYGDLNHLVSTVMSGVTTCFRFPGQLNSDFRKLAVNMIPFPRLHFFMIGFAPLTPKGARSFRAVTVPELTQQLFDPQNMMASSDIRSGRYLTCCAIFRGKISMKEVEDQMHNIQNKNKNNFVEWIPNNIQTALCSIPPRGLKMSATFVGNSTSIQGVFKRVGDQFSAMFRRKAFLHWYIDEGMDEMEFSEAESNMNDLVSEYQQYQDISNGEGDF</sequence>
<dbReference type="InterPro" id="IPR003008">
    <property type="entry name" value="Tubulin_FtsZ_GTPase"/>
</dbReference>
<keyword evidence="7" id="KW-0479">Metal-binding</keyword>
<reference evidence="16" key="2">
    <citation type="submission" date="2020-02" db="EMBL/GenBank/DDBJ databases">
        <authorList>
            <person name="Gilchrist C.L.M."/>
            <person name="Chooi Y.-H."/>
        </authorList>
    </citation>
    <scope>NUCLEOTIDE SEQUENCE</scope>
    <source>
        <strain evidence="16">MST-FP2251</strain>
    </source>
</reference>
<comment type="cofactor">
    <cofactor evidence="1">
        <name>Mg(2+)</name>
        <dbReference type="ChEBI" id="CHEBI:18420"/>
    </cofactor>
</comment>
<dbReference type="GO" id="GO:0003924">
    <property type="term" value="F:GTPase activity"/>
    <property type="evidence" value="ECO:0007669"/>
    <property type="project" value="InterPro"/>
</dbReference>
<evidence type="ECO:0000259" key="15">
    <source>
        <dbReference type="SMART" id="SM00865"/>
    </source>
</evidence>
<feature type="domain" description="Tubulin/FtsZ 2-layer sandwich" evidence="15">
    <location>
        <begin position="218"/>
        <end position="355"/>
    </location>
</feature>
<dbReference type="PRINTS" id="PR01163">
    <property type="entry name" value="BETATUBULIN"/>
</dbReference>
<accession>A0AAD4CB06</accession>
<evidence type="ECO:0000256" key="6">
    <source>
        <dbReference type="ARBA" id="ARBA00022701"/>
    </source>
</evidence>
<dbReference type="InterPro" id="IPR017975">
    <property type="entry name" value="Tubulin_CS"/>
</dbReference>
<evidence type="ECO:0000256" key="1">
    <source>
        <dbReference type="ARBA" id="ARBA00001946"/>
    </source>
</evidence>
<dbReference type="GO" id="GO:0007052">
    <property type="term" value="P:mitotic spindle organization"/>
    <property type="evidence" value="ECO:0007669"/>
    <property type="project" value="UniProtKB-ARBA"/>
</dbReference>
<evidence type="ECO:0000256" key="9">
    <source>
        <dbReference type="ARBA" id="ARBA00022842"/>
    </source>
</evidence>
<dbReference type="SMART" id="SM00864">
    <property type="entry name" value="Tubulin"/>
    <property type="match status" value="1"/>
</dbReference>
<gene>
    <name evidence="16" type="primary">TUB2_1</name>
    <name evidence="16" type="ORF">FE257_004864</name>
</gene>
<dbReference type="GO" id="GO:0000070">
    <property type="term" value="P:mitotic sister chromatid segregation"/>
    <property type="evidence" value="ECO:0007669"/>
    <property type="project" value="UniProtKB-ARBA"/>
</dbReference>
<dbReference type="SUPFAM" id="SSF55307">
    <property type="entry name" value="Tubulin C-terminal domain-like"/>
    <property type="match status" value="1"/>
</dbReference>
<dbReference type="FunFam" id="3.30.1330.20:FF:000002">
    <property type="entry name" value="Tubulin beta chain"/>
    <property type="match status" value="1"/>
</dbReference>
<keyword evidence="6 13" id="KW-0493">Microtubule</keyword>
<evidence type="ECO:0000256" key="12">
    <source>
        <dbReference type="ARBA" id="ARBA00034296"/>
    </source>
</evidence>
<dbReference type="Gene3D" id="3.30.1330.20">
    <property type="entry name" value="Tubulin/FtsZ, C-terminal domain"/>
    <property type="match status" value="1"/>
</dbReference>
<dbReference type="Pfam" id="PF03953">
    <property type="entry name" value="Tubulin_C"/>
    <property type="match status" value="1"/>
</dbReference>
<evidence type="ECO:0000256" key="5">
    <source>
        <dbReference type="ARBA" id="ARBA00022490"/>
    </source>
</evidence>
<evidence type="ECO:0000259" key="14">
    <source>
        <dbReference type="SMART" id="SM00864"/>
    </source>
</evidence>
<dbReference type="GO" id="GO:0005200">
    <property type="term" value="F:structural constituent of cytoskeleton"/>
    <property type="evidence" value="ECO:0007669"/>
    <property type="project" value="InterPro"/>
</dbReference>
<dbReference type="GO" id="GO:0005874">
    <property type="term" value="C:microtubule"/>
    <property type="evidence" value="ECO:0007669"/>
    <property type="project" value="UniProtKB-KW"/>
</dbReference>
<keyword evidence="9" id="KW-0460">Magnesium</keyword>
<dbReference type="FunFam" id="3.40.50.1440:FF:000006">
    <property type="entry name" value="Tubulin beta chain"/>
    <property type="match status" value="1"/>
</dbReference>
<keyword evidence="17" id="KW-1185">Reference proteome</keyword>
<dbReference type="InterPro" id="IPR037103">
    <property type="entry name" value="Tubulin/FtsZ-like_C"/>
</dbReference>
<dbReference type="SUPFAM" id="SSF52490">
    <property type="entry name" value="Tubulin nucleotide-binding domain-like"/>
    <property type="match status" value="1"/>
</dbReference>
<keyword evidence="5" id="KW-0963">Cytoplasm</keyword>
<dbReference type="CDD" id="cd02187">
    <property type="entry name" value="beta_tubulin"/>
    <property type="match status" value="1"/>
</dbReference>
<reference evidence="16" key="1">
    <citation type="journal article" date="2019" name="Beilstein J. Org. Chem.">
        <title>Nanangenines: drimane sesquiterpenoids as the dominant metabolite cohort of a novel Australian fungus, Aspergillus nanangensis.</title>
        <authorList>
            <person name="Lacey H.J."/>
            <person name="Gilchrist C.L.M."/>
            <person name="Crombie A."/>
            <person name="Kalaitzis J.A."/>
            <person name="Vuong D."/>
            <person name="Rutledge P.J."/>
            <person name="Turner P."/>
            <person name="Pitt J.I."/>
            <person name="Lacey E."/>
            <person name="Chooi Y.H."/>
            <person name="Piggott A.M."/>
        </authorList>
    </citation>
    <scope>NUCLEOTIDE SEQUENCE</scope>
    <source>
        <strain evidence="16">MST-FP2251</strain>
    </source>
</reference>
<name>A0AAD4CB06_ASPNN</name>
<comment type="caution">
    <text evidence="16">The sequence shown here is derived from an EMBL/GenBank/DDBJ whole genome shotgun (WGS) entry which is preliminary data.</text>
</comment>
<feature type="domain" description="Tubulin/FtsZ GTPase" evidence="14">
    <location>
        <begin position="19"/>
        <end position="216"/>
    </location>
</feature>
<keyword evidence="8 13" id="KW-0547">Nucleotide-binding</keyword>
<dbReference type="Pfam" id="PF00091">
    <property type="entry name" value="Tubulin"/>
    <property type="match status" value="1"/>
</dbReference>
<dbReference type="InterPro" id="IPR036525">
    <property type="entry name" value="Tubulin/FtsZ_GTPase_sf"/>
</dbReference>
<dbReference type="EMBL" id="VCAU01000200">
    <property type="protein sequence ID" value="KAF9882953.1"/>
    <property type="molecule type" value="Genomic_DNA"/>
</dbReference>
<dbReference type="Proteomes" id="UP001194746">
    <property type="component" value="Unassembled WGS sequence"/>
</dbReference>
<comment type="function">
    <text evidence="12 13">Tubulin is the major constituent of microtubules, a cylinder consisting of laterally associated linear protofilaments composed of alpha- and beta-tubulin heterodimers. Microtubules grow by the addition of GTP-tubulin dimers to the microtubule end, where a stabilizing cap forms. Below the cap, tubulin dimers are in GDP-bound state, owing to GTPase activity of alpha-tubulin.</text>
</comment>
<proteinExistence type="inferred from homology"/>
<dbReference type="GO" id="GO:0046872">
    <property type="term" value="F:metal ion binding"/>
    <property type="evidence" value="ECO:0007669"/>
    <property type="project" value="UniProtKB-KW"/>
</dbReference>
<dbReference type="PANTHER" id="PTHR11588">
    <property type="entry name" value="TUBULIN"/>
    <property type="match status" value="1"/>
</dbReference>
<dbReference type="AlphaFoldDB" id="A0AAD4CB06"/>
<evidence type="ECO:0000256" key="8">
    <source>
        <dbReference type="ARBA" id="ARBA00022741"/>
    </source>
</evidence>
<evidence type="ECO:0000256" key="4">
    <source>
        <dbReference type="ARBA" id="ARBA00011747"/>
    </source>
</evidence>
<comment type="subcellular location">
    <subcellularLocation>
        <location evidence="2">Cytoplasm</location>
        <location evidence="2">Cytoskeleton</location>
    </subcellularLocation>
</comment>
<comment type="similarity">
    <text evidence="3 13">Belongs to the tubulin family.</text>
</comment>
<evidence type="ECO:0000256" key="13">
    <source>
        <dbReference type="RuleBase" id="RU000352"/>
    </source>
</evidence>
<dbReference type="FunFam" id="1.10.287.600:FF:000013">
    <property type="entry name" value="Tubulin beta chain"/>
    <property type="match status" value="1"/>
</dbReference>
<dbReference type="InterPro" id="IPR002453">
    <property type="entry name" value="Beta_tubulin"/>
</dbReference>
<protein>
    <recommendedName>
        <fullName evidence="13">Tubulin beta chain</fullName>
    </recommendedName>
</protein>
<dbReference type="InterPro" id="IPR018316">
    <property type="entry name" value="Tubulin/FtsZ_2-layer-sand-dom"/>
</dbReference>
<evidence type="ECO:0000256" key="11">
    <source>
        <dbReference type="ARBA" id="ARBA00023212"/>
    </source>
</evidence>
<evidence type="ECO:0000256" key="2">
    <source>
        <dbReference type="ARBA" id="ARBA00004245"/>
    </source>
</evidence>
<dbReference type="GO" id="GO:0005525">
    <property type="term" value="F:GTP binding"/>
    <property type="evidence" value="ECO:0007669"/>
    <property type="project" value="UniProtKB-UniRule"/>
</dbReference>
<dbReference type="SMART" id="SM00865">
    <property type="entry name" value="Tubulin_C"/>
    <property type="match status" value="1"/>
</dbReference>
<dbReference type="GO" id="GO:0097435">
    <property type="term" value="P:supramolecular fiber organization"/>
    <property type="evidence" value="ECO:0007669"/>
    <property type="project" value="UniProtKB-ARBA"/>
</dbReference>
<dbReference type="PROSITE" id="PS00227">
    <property type="entry name" value="TUBULIN"/>
    <property type="match status" value="1"/>
</dbReference>
<dbReference type="PRINTS" id="PR01161">
    <property type="entry name" value="TUBULIN"/>
</dbReference>
<comment type="subunit">
    <text evidence="4 13">Dimer of alpha and beta chains. A typical microtubule is a hollow water-filled tube with an outer diameter of 25 nm and an inner diameter of 15 nM. Alpha-beta heterodimers associate head-to-tail to form protofilaments running lengthwise along the microtubule wall with the beta-tubulin subunit facing the microtubule plus end conferring a structural polarity. Microtubules usually have 13 protofilaments but different protofilament numbers can be found in some organisms and specialized cells.</text>
</comment>
<dbReference type="Gene3D" id="3.40.50.1440">
    <property type="entry name" value="Tubulin/FtsZ, GTPase domain"/>
    <property type="match status" value="1"/>
</dbReference>
<keyword evidence="10 13" id="KW-0342">GTP-binding</keyword>
<evidence type="ECO:0000256" key="3">
    <source>
        <dbReference type="ARBA" id="ARBA00009636"/>
    </source>
</evidence>